<feature type="non-terminal residue" evidence="6">
    <location>
        <position position="656"/>
    </location>
</feature>
<evidence type="ECO:0000256" key="2">
    <source>
        <dbReference type="ARBA" id="ARBA00023242"/>
    </source>
</evidence>
<feature type="compositionally biased region" description="Basic and acidic residues" evidence="4">
    <location>
        <begin position="291"/>
        <end position="303"/>
    </location>
</feature>
<evidence type="ECO:0000313" key="6">
    <source>
        <dbReference type="EMBL" id="ORY95866.1"/>
    </source>
</evidence>
<dbReference type="InterPro" id="IPR000504">
    <property type="entry name" value="RRM_dom"/>
</dbReference>
<comment type="subcellular location">
    <subcellularLocation>
        <location evidence="1">Nucleus</location>
    </subcellularLocation>
</comment>
<dbReference type="CDD" id="cd12453">
    <property type="entry name" value="RRM1_RIM4_like"/>
    <property type="match status" value="1"/>
</dbReference>
<dbReference type="PANTHER" id="PTHR13952">
    <property type="entry name" value="U1 SMALL NUCLEAR RIBONUCLEOPROTEIN 70 KD"/>
    <property type="match status" value="1"/>
</dbReference>
<feature type="compositionally biased region" description="Polar residues" evidence="4">
    <location>
        <begin position="26"/>
        <end position="36"/>
    </location>
</feature>
<keyword evidence="3" id="KW-0694">RNA-binding</keyword>
<feature type="region of interest" description="Disordered" evidence="4">
    <location>
        <begin position="253"/>
        <end position="278"/>
    </location>
</feature>
<dbReference type="GO" id="GO:0071011">
    <property type="term" value="C:precatalytic spliceosome"/>
    <property type="evidence" value="ECO:0007669"/>
    <property type="project" value="TreeGrafter"/>
</dbReference>
<dbReference type="SMART" id="SM00360">
    <property type="entry name" value="RRM"/>
    <property type="match status" value="3"/>
</dbReference>
<dbReference type="Gene3D" id="3.30.70.330">
    <property type="match status" value="3"/>
</dbReference>
<dbReference type="Proteomes" id="UP000242180">
    <property type="component" value="Unassembled WGS sequence"/>
</dbReference>
<feature type="compositionally biased region" description="Low complexity" evidence="4">
    <location>
        <begin position="1"/>
        <end position="12"/>
    </location>
</feature>
<organism evidence="6 7">
    <name type="scientific">Syncephalastrum racemosum</name>
    <name type="common">Filamentous fungus</name>
    <dbReference type="NCBI Taxonomy" id="13706"/>
    <lineage>
        <taxon>Eukaryota</taxon>
        <taxon>Fungi</taxon>
        <taxon>Fungi incertae sedis</taxon>
        <taxon>Mucoromycota</taxon>
        <taxon>Mucoromycotina</taxon>
        <taxon>Mucoromycetes</taxon>
        <taxon>Mucorales</taxon>
        <taxon>Syncephalastraceae</taxon>
        <taxon>Syncephalastrum</taxon>
    </lineage>
</organism>
<dbReference type="STRING" id="13706.A0A1X2HB14"/>
<keyword evidence="2" id="KW-0539">Nucleus</keyword>
<name>A0A1X2HB14_SYNRA</name>
<feature type="compositionally biased region" description="Basic and acidic residues" evidence="4">
    <location>
        <begin position="60"/>
        <end position="72"/>
    </location>
</feature>
<gene>
    <name evidence="6" type="ORF">BCR43DRAFT_564645</name>
</gene>
<feature type="compositionally biased region" description="Polar residues" evidence="4">
    <location>
        <begin position="48"/>
        <end position="58"/>
    </location>
</feature>
<dbReference type="OrthoDB" id="410044at2759"/>
<accession>A0A1X2HB14</accession>
<protein>
    <recommendedName>
        <fullName evidence="5">RRM domain-containing protein</fullName>
    </recommendedName>
</protein>
<dbReference type="FunCoup" id="A0A1X2HB14">
    <property type="interactions" value="350"/>
</dbReference>
<evidence type="ECO:0000256" key="3">
    <source>
        <dbReference type="PROSITE-ProRule" id="PRU00176"/>
    </source>
</evidence>
<dbReference type="EMBL" id="MCGN01000006">
    <property type="protein sequence ID" value="ORY95866.1"/>
    <property type="molecule type" value="Genomic_DNA"/>
</dbReference>
<evidence type="ECO:0000259" key="5">
    <source>
        <dbReference type="PROSITE" id="PS50102"/>
    </source>
</evidence>
<dbReference type="GO" id="GO:0000398">
    <property type="term" value="P:mRNA splicing, via spliceosome"/>
    <property type="evidence" value="ECO:0007669"/>
    <property type="project" value="TreeGrafter"/>
</dbReference>
<feature type="domain" description="RRM" evidence="5">
    <location>
        <begin position="79"/>
        <end position="158"/>
    </location>
</feature>
<sequence length="656" mass="73016">MTQSTTPSSQPSIEQQKEQTVDNTDEVNNMLQSININGKDANEATKGASEQKTTTDQAGESDRHLTPPAEVDKRGNPAACIFVASLAKGKTDEELNVSVSRHFKRWGTLLNVKVLKDWMERPYAFVQFERAAEAKQALAKAPNTILDGRHIRCEPARVNRTLCLIPYSNKDLSKELIREKLSGFGKIEDITVLYPNSRKNGKTRHHGSREPCAFVKYCYRDDAIQAYLSLHGDRGTPGQDIWWPEWASNLGSTGGHHPTTPHYKRHRTRDAKDASHMDTRSKLDLAADHENEATDRPLPHPREPLYASASNTSSMTPGPYGPGYMYSDFPIDPCSIFVGNLSDSVTEKAIHQRFSMYGDIVDLHVVRKTTERSYKRRRVFAFVQYTHESSAAHAIECEDGAVWNSRALRLAFREHRGYFPFPAPVMYPPWYAERPHPPGMGMPAASYYYQCTTGTFKNGPGSGDSGSAAWDTMALMPPDSRPTTPDDTALPVKETANEHDSSSSNAETHGGASNNSSSDHHRRHFTTTMTTNNANASMCVALAGPTPAPGRQPFLPPLNKEAPAFYDYSTAVYVPLTSDESNMHLAMHGKQWQILVPNRLTCFLLLLLLPDMRPATMPYTSEPMYFPPSSYYDPYMPYYPPMSSAGSPNGKQPGIS</sequence>
<dbReference type="InterPro" id="IPR034352">
    <property type="entry name" value="Rim4_RRM1"/>
</dbReference>
<feature type="region of interest" description="Disordered" evidence="4">
    <location>
        <begin position="458"/>
        <end position="522"/>
    </location>
</feature>
<evidence type="ECO:0000256" key="1">
    <source>
        <dbReference type="ARBA" id="ARBA00004123"/>
    </source>
</evidence>
<dbReference type="SMART" id="SM00361">
    <property type="entry name" value="RRM_1"/>
    <property type="match status" value="2"/>
</dbReference>
<dbReference type="GO" id="GO:0017069">
    <property type="term" value="F:snRNA binding"/>
    <property type="evidence" value="ECO:0007669"/>
    <property type="project" value="TreeGrafter"/>
</dbReference>
<dbReference type="AlphaFoldDB" id="A0A1X2HB14"/>
<reference evidence="6 7" key="1">
    <citation type="submission" date="2016-07" db="EMBL/GenBank/DDBJ databases">
        <title>Pervasive Adenine N6-methylation of Active Genes in Fungi.</title>
        <authorList>
            <consortium name="DOE Joint Genome Institute"/>
            <person name="Mondo S.J."/>
            <person name="Dannebaum R.O."/>
            <person name="Kuo R.C."/>
            <person name="Labutti K."/>
            <person name="Haridas S."/>
            <person name="Kuo A."/>
            <person name="Salamov A."/>
            <person name="Ahrendt S.R."/>
            <person name="Lipzen A."/>
            <person name="Sullivan W."/>
            <person name="Andreopoulos W.B."/>
            <person name="Clum A."/>
            <person name="Lindquist E."/>
            <person name="Daum C."/>
            <person name="Ramamoorthy G.K."/>
            <person name="Gryganskyi A."/>
            <person name="Culley D."/>
            <person name="Magnuson J.K."/>
            <person name="James T.Y."/>
            <person name="O'Malley M.A."/>
            <person name="Stajich J.E."/>
            <person name="Spatafora J.W."/>
            <person name="Visel A."/>
            <person name="Grigoriev I.V."/>
        </authorList>
    </citation>
    <scope>NUCLEOTIDE SEQUENCE [LARGE SCALE GENOMIC DNA]</scope>
    <source>
        <strain evidence="6 7">NRRL 2496</strain>
    </source>
</reference>
<dbReference type="SUPFAM" id="SSF54928">
    <property type="entry name" value="RNA-binding domain, RBD"/>
    <property type="match status" value="2"/>
</dbReference>
<dbReference type="InParanoid" id="A0A1X2HB14"/>
<feature type="domain" description="RRM" evidence="5">
    <location>
        <begin position="334"/>
        <end position="415"/>
    </location>
</feature>
<feature type="compositionally biased region" description="Low complexity" evidence="4">
    <location>
        <begin position="477"/>
        <end position="488"/>
    </location>
</feature>
<dbReference type="GO" id="GO:0003729">
    <property type="term" value="F:mRNA binding"/>
    <property type="evidence" value="ECO:0007669"/>
    <property type="project" value="TreeGrafter"/>
</dbReference>
<comment type="caution">
    <text evidence="6">The sequence shown here is derived from an EMBL/GenBank/DDBJ whole genome shotgun (WGS) entry which is preliminary data.</text>
</comment>
<keyword evidence="7" id="KW-1185">Reference proteome</keyword>
<feature type="region of interest" description="Disordered" evidence="4">
    <location>
        <begin position="291"/>
        <end position="314"/>
    </location>
</feature>
<dbReference type="Pfam" id="PF00076">
    <property type="entry name" value="RRM_1"/>
    <property type="match status" value="2"/>
</dbReference>
<evidence type="ECO:0000313" key="7">
    <source>
        <dbReference type="Proteomes" id="UP000242180"/>
    </source>
</evidence>
<dbReference type="InterPro" id="IPR012677">
    <property type="entry name" value="Nucleotide-bd_a/b_plait_sf"/>
</dbReference>
<evidence type="ECO:0000256" key="4">
    <source>
        <dbReference type="SAM" id="MobiDB-lite"/>
    </source>
</evidence>
<dbReference type="InterPro" id="IPR035979">
    <property type="entry name" value="RBD_domain_sf"/>
</dbReference>
<dbReference type="PROSITE" id="PS50102">
    <property type="entry name" value="RRM"/>
    <property type="match status" value="2"/>
</dbReference>
<feature type="region of interest" description="Disordered" evidence="4">
    <location>
        <begin position="1"/>
        <end position="72"/>
    </location>
</feature>
<proteinExistence type="predicted"/>
<dbReference type="InterPro" id="IPR003954">
    <property type="entry name" value="RRM_euk-type"/>
</dbReference>
<dbReference type="InterPro" id="IPR051183">
    <property type="entry name" value="U1_U11-U12_snRNP_70-35kDa"/>
</dbReference>